<dbReference type="AlphaFoldDB" id="A0A5N7JV96"/>
<evidence type="ECO:0000256" key="4">
    <source>
        <dbReference type="ARBA" id="ARBA00022475"/>
    </source>
</evidence>
<proteinExistence type="inferred from homology"/>
<feature type="transmembrane region" description="Helical" evidence="10">
    <location>
        <begin position="241"/>
        <end position="262"/>
    </location>
</feature>
<keyword evidence="9 10" id="KW-0472">Membrane</keyword>
<reference evidence="12 13" key="1">
    <citation type="submission" date="2019-09" db="EMBL/GenBank/DDBJ databases">
        <title>The draft genomes of Allium pathogen Pseudomonas sp.</title>
        <authorList>
            <person name="Fujikawa T."/>
            <person name="Sawada H."/>
        </authorList>
    </citation>
    <scope>NUCLEOTIDE SEQUENCE [LARGE SCALE GENOMIC DNA]</scope>
    <source>
        <strain evidence="12 13">MAFF 730085</strain>
    </source>
</reference>
<feature type="transmembrane region" description="Helical" evidence="10">
    <location>
        <begin position="125"/>
        <end position="142"/>
    </location>
</feature>
<feature type="transmembrane region" description="Helical" evidence="10">
    <location>
        <begin position="345"/>
        <end position="364"/>
    </location>
</feature>
<dbReference type="RefSeq" id="WP_152750004.1">
    <property type="nucleotide sequence ID" value="NZ_VUBA01000090.1"/>
</dbReference>
<dbReference type="GO" id="GO:0006865">
    <property type="term" value="P:amino acid transport"/>
    <property type="evidence" value="ECO:0007669"/>
    <property type="project" value="UniProtKB-KW"/>
</dbReference>
<evidence type="ECO:0000256" key="8">
    <source>
        <dbReference type="ARBA" id="ARBA00022989"/>
    </source>
</evidence>
<feature type="transmembrane region" description="Helical" evidence="10">
    <location>
        <begin position="47"/>
        <end position="66"/>
    </location>
</feature>
<comment type="caution">
    <text evidence="12">The sequence shown here is derived from an EMBL/GenBank/DDBJ whole genome shotgun (WGS) entry which is preliminary data.</text>
</comment>
<name>A0A5N7JV96_9PSED</name>
<evidence type="ECO:0000313" key="12">
    <source>
        <dbReference type="EMBL" id="MPQ85309.1"/>
    </source>
</evidence>
<evidence type="ECO:0000256" key="2">
    <source>
        <dbReference type="ARBA" id="ARBA00008583"/>
    </source>
</evidence>
<evidence type="ECO:0000256" key="9">
    <source>
        <dbReference type="ARBA" id="ARBA00023136"/>
    </source>
</evidence>
<evidence type="ECO:0000256" key="1">
    <source>
        <dbReference type="ARBA" id="ARBA00004429"/>
    </source>
</evidence>
<dbReference type="FunFam" id="1.20.1740.10:FF:000001">
    <property type="entry name" value="Amino acid permease"/>
    <property type="match status" value="1"/>
</dbReference>
<evidence type="ECO:0000256" key="3">
    <source>
        <dbReference type="ARBA" id="ARBA00022448"/>
    </source>
</evidence>
<dbReference type="EMBL" id="VUBA01000090">
    <property type="protein sequence ID" value="MPQ85309.1"/>
    <property type="molecule type" value="Genomic_DNA"/>
</dbReference>
<evidence type="ECO:0000259" key="11">
    <source>
        <dbReference type="Pfam" id="PF00324"/>
    </source>
</evidence>
<accession>A0A5N7JV96</accession>
<dbReference type="Gene3D" id="1.20.1740.10">
    <property type="entry name" value="Amino acid/polyamine transporter I"/>
    <property type="match status" value="1"/>
</dbReference>
<dbReference type="Pfam" id="PF00324">
    <property type="entry name" value="AA_permease"/>
    <property type="match status" value="1"/>
</dbReference>
<evidence type="ECO:0000256" key="6">
    <source>
        <dbReference type="ARBA" id="ARBA00022692"/>
    </source>
</evidence>
<feature type="transmembrane region" description="Helical" evidence="10">
    <location>
        <begin position="195"/>
        <end position="220"/>
    </location>
</feature>
<gene>
    <name evidence="12" type="ORF">F0170_15710</name>
</gene>
<dbReference type="PANTHER" id="PTHR43495">
    <property type="entry name" value="GABA PERMEASE"/>
    <property type="match status" value="1"/>
</dbReference>
<keyword evidence="8 10" id="KW-1133">Transmembrane helix</keyword>
<keyword evidence="5" id="KW-0997">Cell inner membrane</keyword>
<feature type="transmembrane region" description="Helical" evidence="10">
    <location>
        <begin position="370"/>
        <end position="388"/>
    </location>
</feature>
<evidence type="ECO:0000313" key="13">
    <source>
        <dbReference type="Proteomes" id="UP000325438"/>
    </source>
</evidence>
<comment type="subcellular location">
    <subcellularLocation>
        <location evidence="1">Cell inner membrane</location>
        <topology evidence="1">Multi-pass membrane protein</topology>
    </subcellularLocation>
</comment>
<feature type="transmembrane region" description="Helical" evidence="10">
    <location>
        <begin position="154"/>
        <end position="175"/>
    </location>
</feature>
<keyword evidence="7" id="KW-0029">Amino-acid transport</keyword>
<keyword evidence="4" id="KW-1003">Cell membrane</keyword>
<dbReference type="PROSITE" id="PS00218">
    <property type="entry name" value="AMINO_ACID_PERMEASE_1"/>
    <property type="match status" value="1"/>
</dbReference>
<sequence length="473" mass="51199">MSEPHASSGELKRGLKNRHIQLIALGGAIGTGLFLGSAGVLKSAGPSMILGYAICGFIAFMIMRQLGEMIVEEPVAGSFSHFAHKYWGGFAGFLSGWNCWILYILVGMSELTAVGKYVHYWWPEIPTWVSAAGFFVLINLINLANVKVFGEAEFWFAIIKVVAILGMIALGSYLLVSGSGGPQASVSNLWEHGGFFPHGIGGLVMAMAIIMFSFGGLEMLGFTAAEADQPRTVIPKAINQVIYRILIFYIGALVVLLSLTPWDSLLASLNASGDAYSASPFVQVFSMLGSNTAAHILNFVVLTAALSVYNSGTYCNSRMLLGMAEQGDAPKALAKIDRRGVPVRSILASAAITLVAVLMNYLIPQHALELLMSLVVATLVINWAMISFSHFKFRQHMNRSGQVPLFKALWYPYGNYLCLAFVAFILVIMLMTPGIRVSVYAIPLWVAFMALCYFIKSKRTAGAAQTTASTALK</sequence>
<feature type="transmembrane region" description="Helical" evidence="10">
    <location>
        <begin position="437"/>
        <end position="455"/>
    </location>
</feature>
<comment type="similarity">
    <text evidence="2">Belongs to the amino acid-polyamine-organocation (APC) superfamily. Amino acid transporter (AAT) (TC 2.A.3.1) family.</text>
</comment>
<dbReference type="GO" id="GO:0005886">
    <property type="term" value="C:plasma membrane"/>
    <property type="evidence" value="ECO:0007669"/>
    <property type="project" value="UniProtKB-SubCell"/>
</dbReference>
<dbReference type="PIRSF" id="PIRSF006060">
    <property type="entry name" value="AA_transporter"/>
    <property type="match status" value="1"/>
</dbReference>
<keyword evidence="6 10" id="KW-0812">Transmembrane</keyword>
<organism evidence="12 13">
    <name type="scientific">Pseudomonas kitaguniensis</name>
    <dbReference type="NCBI Taxonomy" id="2607908"/>
    <lineage>
        <taxon>Bacteria</taxon>
        <taxon>Pseudomonadati</taxon>
        <taxon>Pseudomonadota</taxon>
        <taxon>Gammaproteobacteria</taxon>
        <taxon>Pseudomonadales</taxon>
        <taxon>Pseudomonadaceae</taxon>
        <taxon>Pseudomonas</taxon>
    </lineage>
</organism>
<dbReference type="Proteomes" id="UP000325438">
    <property type="component" value="Unassembled WGS sequence"/>
</dbReference>
<feature type="transmembrane region" description="Helical" evidence="10">
    <location>
        <begin position="282"/>
        <end position="309"/>
    </location>
</feature>
<feature type="domain" description="Amino acid permease/ SLC12A" evidence="11">
    <location>
        <begin position="19"/>
        <end position="459"/>
    </location>
</feature>
<evidence type="ECO:0000256" key="7">
    <source>
        <dbReference type="ARBA" id="ARBA00022970"/>
    </source>
</evidence>
<evidence type="ECO:0000256" key="10">
    <source>
        <dbReference type="SAM" id="Phobius"/>
    </source>
</evidence>
<feature type="transmembrane region" description="Helical" evidence="10">
    <location>
        <begin position="86"/>
        <end position="105"/>
    </location>
</feature>
<dbReference type="GO" id="GO:0055085">
    <property type="term" value="P:transmembrane transport"/>
    <property type="evidence" value="ECO:0007669"/>
    <property type="project" value="InterPro"/>
</dbReference>
<protein>
    <submittedName>
        <fullName evidence="12">Amino acid permease</fullName>
    </submittedName>
</protein>
<dbReference type="InterPro" id="IPR004841">
    <property type="entry name" value="AA-permease/SLC12A_dom"/>
</dbReference>
<feature type="transmembrane region" description="Helical" evidence="10">
    <location>
        <begin position="409"/>
        <end position="431"/>
    </location>
</feature>
<feature type="transmembrane region" description="Helical" evidence="10">
    <location>
        <begin position="20"/>
        <end position="41"/>
    </location>
</feature>
<dbReference type="PANTHER" id="PTHR43495:SF4">
    <property type="entry name" value="AROMATIC AMINO ACID TRANSPORT PROTEIN AROP"/>
    <property type="match status" value="1"/>
</dbReference>
<evidence type="ECO:0000256" key="5">
    <source>
        <dbReference type="ARBA" id="ARBA00022519"/>
    </source>
</evidence>
<dbReference type="InterPro" id="IPR004840">
    <property type="entry name" value="Amino_acid_permease_CS"/>
</dbReference>
<keyword evidence="3" id="KW-0813">Transport</keyword>